<feature type="repeat" description="ANK" evidence="3">
    <location>
        <begin position="893"/>
        <end position="925"/>
    </location>
</feature>
<keyword evidence="7" id="KW-1185">Reference proteome</keyword>
<dbReference type="InterPro" id="IPR036770">
    <property type="entry name" value="Ankyrin_rpt-contain_sf"/>
</dbReference>
<evidence type="ECO:0000259" key="5">
    <source>
        <dbReference type="Pfam" id="PF24883"/>
    </source>
</evidence>
<dbReference type="PROSITE" id="PS50297">
    <property type="entry name" value="ANK_REP_REGION"/>
    <property type="match status" value="11"/>
</dbReference>
<sequence>MSACIEHSLVLEKALARTLEKLPHAEKAAFAQASKTIDERTLLSRVHAYDAAHKDDSSFRPHAERLSKFLGLLNRFMGGAAIGIQASPEISSLVVGSVRVVIDLALKFTMYFSRLTDMICTFEDYLGPLAEYAKAADIDLVESTVVSAYANVLGFGWKARRVFVDTNGDQRKWTSLRAFMRQHWETFESEFATIKEDLQHHLDVLLHSVQSLHFDFSRKVEQARRREEETALLKQLCRRKDHVPRDLLQTKHDALPSSLVGTQEKFVSLIEDLRQVYVVFDALDECPEQERGDILRFITSIVTAQVQCRVKVFVTSRNEMDIAKAFSDRHIPIIQIQTKNVTADIETFARGQVEKLQAGEHGKTLYVTDDGLKEKIVRTLATKAEGMFLWVNLQLDSLCQASKAQKDTVVEAALEALPQGLPDTYIRILERIEIQTPYMRELAINCLAWTLFARRPLSTRELQLALAINSDCKVTQDLQTDSPQVILEACGNLLEEANGLIRPIHYTVQEFLTTAVQGLSHKSIGVQLLDSKAVHTRLSLACIAYIRLTAFGKPARDWWKLYHQLGENSLASYACQSFDYHILRCEEPSFDVMNQLETLLRQESAYLAAILQIKVLRDGHDYWTIMERFNRMDFLVTASTIVYSTSLYSIPTVRQQWVEQAPPTYALHLAASAGLTSAVNRLLEAGCNINEKDSNNSTSLYYACLDGHVDTAQVLIDMHAEVNAQGGHYGNALQAASYGGHKQVVKMLLDKGADVNAQGGRYSNALQAGSARGHKQVVKMLLDKDANVNAQGGDYGNALQAASAGGYKQVVTMLLDKDADVNAQGGDYGNALQAASYGGHEQVVKMLLDKDANVNAQGGDYSNALFAASEGGHEQVVKMLLDKGAGVNAEGGDYGNALQAASAGGHKQVVKMLLDKDADVNAQGGHYSNALQAASHGGHEQVVKMLLDKGAGVNAEGGDYGNALQAASAGGHEQVVKMLLDKGANVNAQGGHYGNALQAASSEGHKQVVKMLLDKGANVNAQGGDYGNALQAASEGGHEQVVTMLLDKGANVNAQGGHYGNALQAASSKGHEQVVKMLLDKDADVNTQGGHYGNALQAASARGHEQVVKMLLDKGADVNSEGGDYSNALQAALEGGHEQVVKMLLNAGAYQPKGEETVEELK</sequence>
<dbReference type="PRINTS" id="PR01415">
    <property type="entry name" value="ANKYRIN"/>
</dbReference>
<keyword evidence="1" id="KW-0677">Repeat</keyword>
<dbReference type="PANTHER" id="PTHR24171">
    <property type="entry name" value="ANKYRIN REPEAT DOMAIN-CONTAINING PROTEIN 39-RELATED"/>
    <property type="match status" value="1"/>
</dbReference>
<dbReference type="InterPro" id="IPR056884">
    <property type="entry name" value="NPHP3-like_N"/>
</dbReference>
<protein>
    <recommendedName>
        <fullName evidence="8">NACHT domain-containing protein</fullName>
    </recommendedName>
</protein>
<dbReference type="Proteomes" id="UP001140510">
    <property type="component" value="Unassembled WGS sequence"/>
</dbReference>
<dbReference type="AlphaFoldDB" id="A0A9W8ZN07"/>
<dbReference type="OrthoDB" id="4772757at2759"/>
<evidence type="ECO:0000259" key="4">
    <source>
        <dbReference type="Pfam" id="PF22939"/>
    </source>
</evidence>
<accession>A0A9W8ZN07</accession>
<dbReference type="EMBL" id="JAPEVA010000005">
    <property type="protein sequence ID" value="KAJ4411587.1"/>
    <property type="molecule type" value="Genomic_DNA"/>
</dbReference>
<feature type="repeat" description="ANK" evidence="3">
    <location>
        <begin position="1091"/>
        <end position="1123"/>
    </location>
</feature>
<evidence type="ECO:0000313" key="7">
    <source>
        <dbReference type="Proteomes" id="UP001140510"/>
    </source>
</evidence>
<feature type="domain" description="Nephrocystin 3-like N-terminal" evidence="5">
    <location>
        <begin position="205"/>
        <end position="317"/>
    </location>
</feature>
<dbReference type="Gene3D" id="1.25.40.20">
    <property type="entry name" value="Ankyrin repeat-containing domain"/>
    <property type="match status" value="2"/>
</dbReference>
<evidence type="ECO:0000256" key="1">
    <source>
        <dbReference type="ARBA" id="ARBA00022737"/>
    </source>
</evidence>
<dbReference type="PROSITE" id="PS50088">
    <property type="entry name" value="ANK_REPEAT"/>
    <property type="match status" value="12"/>
</dbReference>
<feature type="repeat" description="ANK" evidence="3">
    <location>
        <begin position="1025"/>
        <end position="1057"/>
    </location>
</feature>
<comment type="caution">
    <text evidence="6">The sequence shown here is derived from an EMBL/GenBank/DDBJ whole genome shotgun (WGS) entry which is preliminary data.</text>
</comment>
<dbReference type="SUPFAM" id="SSF48403">
    <property type="entry name" value="Ankyrin repeat"/>
    <property type="match status" value="2"/>
</dbReference>
<reference evidence="6" key="1">
    <citation type="submission" date="2022-10" db="EMBL/GenBank/DDBJ databases">
        <title>Tapping the CABI collections for fungal endophytes: first genome assemblies for Collariella, Neodidymelliopsis, Ascochyta clinopodiicola, Didymella pomorum, Didymosphaeria variabile, Neocosmospora piperis and Neocucurbitaria cava.</title>
        <authorList>
            <person name="Hill R."/>
        </authorList>
    </citation>
    <scope>NUCLEOTIDE SEQUENCE</scope>
    <source>
        <strain evidence="6">IMI 355091</strain>
    </source>
</reference>
<dbReference type="Pfam" id="PF24883">
    <property type="entry name" value="NPHP3_N"/>
    <property type="match status" value="1"/>
</dbReference>
<dbReference type="Pfam" id="PF12796">
    <property type="entry name" value="Ank_2"/>
    <property type="match status" value="4"/>
</dbReference>
<evidence type="ECO:0000256" key="3">
    <source>
        <dbReference type="PROSITE-ProRule" id="PRU00023"/>
    </source>
</evidence>
<dbReference type="Pfam" id="PF22939">
    <property type="entry name" value="WHD_GPIID"/>
    <property type="match status" value="1"/>
</dbReference>
<evidence type="ECO:0000256" key="2">
    <source>
        <dbReference type="ARBA" id="ARBA00023043"/>
    </source>
</evidence>
<feature type="repeat" description="ANK" evidence="3">
    <location>
        <begin position="959"/>
        <end position="991"/>
    </location>
</feature>
<dbReference type="InterPro" id="IPR027417">
    <property type="entry name" value="P-loop_NTPase"/>
</dbReference>
<name>A0A9W8ZN07_9PLEO</name>
<dbReference type="SMART" id="SM00248">
    <property type="entry name" value="ANK"/>
    <property type="match status" value="15"/>
</dbReference>
<dbReference type="Pfam" id="PF00023">
    <property type="entry name" value="Ank"/>
    <property type="match status" value="2"/>
</dbReference>
<dbReference type="InterPro" id="IPR054471">
    <property type="entry name" value="GPIID_WHD"/>
</dbReference>
<organism evidence="6 7">
    <name type="scientific">Didymella pomorum</name>
    <dbReference type="NCBI Taxonomy" id="749634"/>
    <lineage>
        <taxon>Eukaryota</taxon>
        <taxon>Fungi</taxon>
        <taxon>Dikarya</taxon>
        <taxon>Ascomycota</taxon>
        <taxon>Pezizomycotina</taxon>
        <taxon>Dothideomycetes</taxon>
        <taxon>Pleosporomycetidae</taxon>
        <taxon>Pleosporales</taxon>
        <taxon>Pleosporineae</taxon>
        <taxon>Didymellaceae</taxon>
        <taxon>Didymella</taxon>
    </lineage>
</organism>
<dbReference type="InterPro" id="IPR002110">
    <property type="entry name" value="Ankyrin_rpt"/>
</dbReference>
<feature type="repeat" description="ANK" evidence="3">
    <location>
        <begin position="860"/>
        <end position="892"/>
    </location>
</feature>
<dbReference type="Pfam" id="PF13637">
    <property type="entry name" value="Ank_4"/>
    <property type="match status" value="1"/>
</dbReference>
<feature type="repeat" description="ANK" evidence="3">
    <location>
        <begin position="728"/>
        <end position="760"/>
    </location>
</feature>
<dbReference type="Gene3D" id="3.40.50.300">
    <property type="entry name" value="P-loop containing nucleotide triphosphate hydrolases"/>
    <property type="match status" value="1"/>
</dbReference>
<feature type="repeat" description="ANK" evidence="3">
    <location>
        <begin position="695"/>
        <end position="727"/>
    </location>
</feature>
<feature type="repeat" description="ANK" evidence="3">
    <location>
        <begin position="992"/>
        <end position="1024"/>
    </location>
</feature>
<gene>
    <name evidence="6" type="ORF">N0V91_001372</name>
</gene>
<evidence type="ECO:0008006" key="8">
    <source>
        <dbReference type="Google" id="ProtNLM"/>
    </source>
</evidence>
<feature type="repeat" description="ANK" evidence="3">
    <location>
        <begin position="666"/>
        <end position="694"/>
    </location>
</feature>
<feature type="domain" description="GPI inositol-deacylase winged helix" evidence="4">
    <location>
        <begin position="439"/>
        <end position="514"/>
    </location>
</feature>
<evidence type="ECO:0000313" key="6">
    <source>
        <dbReference type="EMBL" id="KAJ4411587.1"/>
    </source>
</evidence>
<keyword evidence="2 3" id="KW-0040">ANK repeat</keyword>
<feature type="repeat" description="ANK" evidence="3">
    <location>
        <begin position="926"/>
        <end position="958"/>
    </location>
</feature>
<feature type="repeat" description="ANK" evidence="3">
    <location>
        <begin position="827"/>
        <end position="859"/>
    </location>
</feature>
<proteinExistence type="predicted"/>
<feature type="repeat" description="ANK" evidence="3">
    <location>
        <begin position="1058"/>
        <end position="1090"/>
    </location>
</feature>